<organism evidence="4 5">
    <name type="scientific">Mycena rosella</name>
    <name type="common">Pink bonnet</name>
    <name type="synonym">Agaricus rosellus</name>
    <dbReference type="NCBI Taxonomy" id="1033263"/>
    <lineage>
        <taxon>Eukaryota</taxon>
        <taxon>Fungi</taxon>
        <taxon>Dikarya</taxon>
        <taxon>Basidiomycota</taxon>
        <taxon>Agaricomycotina</taxon>
        <taxon>Agaricomycetes</taxon>
        <taxon>Agaricomycetidae</taxon>
        <taxon>Agaricales</taxon>
        <taxon>Marasmiineae</taxon>
        <taxon>Mycenaceae</taxon>
        <taxon>Mycena</taxon>
    </lineage>
</organism>
<reference evidence="4" key="1">
    <citation type="submission" date="2023-03" db="EMBL/GenBank/DDBJ databases">
        <title>Massive genome expansion in bonnet fungi (Mycena s.s.) driven by repeated elements and novel gene families across ecological guilds.</title>
        <authorList>
            <consortium name="Lawrence Berkeley National Laboratory"/>
            <person name="Harder C.B."/>
            <person name="Miyauchi S."/>
            <person name="Viragh M."/>
            <person name="Kuo A."/>
            <person name="Thoen E."/>
            <person name="Andreopoulos B."/>
            <person name="Lu D."/>
            <person name="Skrede I."/>
            <person name="Drula E."/>
            <person name="Henrissat B."/>
            <person name="Morin E."/>
            <person name="Kohler A."/>
            <person name="Barry K."/>
            <person name="LaButti K."/>
            <person name="Morin E."/>
            <person name="Salamov A."/>
            <person name="Lipzen A."/>
            <person name="Mereny Z."/>
            <person name="Hegedus B."/>
            <person name="Baldrian P."/>
            <person name="Stursova M."/>
            <person name="Weitz H."/>
            <person name="Taylor A."/>
            <person name="Grigoriev I.V."/>
            <person name="Nagy L.G."/>
            <person name="Martin F."/>
            <person name="Kauserud H."/>
        </authorList>
    </citation>
    <scope>NUCLEOTIDE SEQUENCE</scope>
    <source>
        <strain evidence="4">CBHHK067</strain>
    </source>
</reference>
<accession>A0AAD7DF09</accession>
<gene>
    <name evidence="4" type="ORF">B0H17DRAFT_1202240</name>
</gene>
<dbReference type="EMBL" id="JARKIE010000071">
    <property type="protein sequence ID" value="KAJ7689604.1"/>
    <property type="molecule type" value="Genomic_DNA"/>
</dbReference>
<feature type="chain" id="PRO_5042012649" evidence="3">
    <location>
        <begin position="22"/>
        <end position="217"/>
    </location>
</feature>
<feature type="signal peptide" evidence="3">
    <location>
        <begin position="1"/>
        <end position="21"/>
    </location>
</feature>
<comment type="caution">
    <text evidence="4">The sequence shown here is derived from an EMBL/GenBank/DDBJ whole genome shotgun (WGS) entry which is preliminary data.</text>
</comment>
<evidence type="ECO:0000256" key="2">
    <source>
        <dbReference type="SAM" id="Phobius"/>
    </source>
</evidence>
<evidence type="ECO:0000313" key="5">
    <source>
        <dbReference type="Proteomes" id="UP001221757"/>
    </source>
</evidence>
<name>A0AAD7DF09_MYCRO</name>
<dbReference type="AlphaFoldDB" id="A0AAD7DF09"/>
<feature type="compositionally biased region" description="Polar residues" evidence="1">
    <location>
        <begin position="168"/>
        <end position="194"/>
    </location>
</feature>
<keyword evidence="5" id="KW-1185">Reference proteome</keyword>
<keyword evidence="3" id="KW-0732">Signal</keyword>
<keyword evidence="2" id="KW-0812">Transmembrane</keyword>
<feature type="compositionally biased region" description="Low complexity" evidence="1">
    <location>
        <begin position="157"/>
        <end position="167"/>
    </location>
</feature>
<feature type="transmembrane region" description="Helical" evidence="2">
    <location>
        <begin position="37"/>
        <end position="60"/>
    </location>
</feature>
<evidence type="ECO:0000313" key="4">
    <source>
        <dbReference type="EMBL" id="KAJ7689604.1"/>
    </source>
</evidence>
<dbReference type="Proteomes" id="UP001221757">
    <property type="component" value="Unassembled WGS sequence"/>
</dbReference>
<keyword evidence="2" id="KW-1133">Transmembrane helix</keyword>
<protein>
    <submittedName>
        <fullName evidence="4">Uncharacterized protein</fullName>
    </submittedName>
</protein>
<feature type="region of interest" description="Disordered" evidence="1">
    <location>
        <begin position="86"/>
        <end position="217"/>
    </location>
</feature>
<evidence type="ECO:0000256" key="1">
    <source>
        <dbReference type="SAM" id="MobiDB-lite"/>
    </source>
</evidence>
<keyword evidence="2" id="KW-0472">Membrane</keyword>
<evidence type="ECO:0000256" key="3">
    <source>
        <dbReference type="SAM" id="SignalP"/>
    </source>
</evidence>
<feature type="compositionally biased region" description="Polar residues" evidence="1">
    <location>
        <begin position="203"/>
        <end position="217"/>
    </location>
</feature>
<proteinExistence type="predicted"/>
<sequence length="217" mass="22794">MSLLPTALVLLVVSLLPSTAAQDGTPHIDGAQNSKVAITGAIIGAVLVVISLIAVAVYSIERCLHRRKSTSFTPLPTQSEAEPYQYLSLPRPPKSDPYGHGPYYPGNVASPPASPNPRASRSTYAGSPLRSPGGRSVHFDPYEHGPYYPGSPPASPHAPASSPRASPMAQSFRQDSQRLSSSPASNTKSTTPASSLRDARQPPSRTLSRATSATLVS</sequence>